<gene>
    <name evidence="8" type="ORF">C8E03_101881</name>
    <name evidence="9" type="ORF">CG710_011325</name>
</gene>
<evidence type="ECO:0000256" key="2">
    <source>
        <dbReference type="ARBA" id="ARBA00022475"/>
    </source>
</evidence>
<evidence type="ECO:0000313" key="11">
    <source>
        <dbReference type="Proteomes" id="UP000247523"/>
    </source>
</evidence>
<dbReference type="GO" id="GO:0005886">
    <property type="term" value="C:plasma membrane"/>
    <property type="evidence" value="ECO:0007669"/>
    <property type="project" value="UniProtKB-SubCell"/>
</dbReference>
<proteinExistence type="predicted"/>
<feature type="transmembrane region" description="Helical" evidence="6">
    <location>
        <begin position="89"/>
        <end position="110"/>
    </location>
</feature>
<dbReference type="EMBL" id="QICS01000001">
    <property type="protein sequence ID" value="PXV96246.1"/>
    <property type="molecule type" value="Genomic_DNA"/>
</dbReference>
<dbReference type="InterPro" id="IPR003740">
    <property type="entry name" value="YitT"/>
</dbReference>
<feature type="transmembrane region" description="Helical" evidence="6">
    <location>
        <begin position="159"/>
        <end position="178"/>
    </location>
</feature>
<keyword evidence="10" id="KW-1185">Reference proteome</keyword>
<dbReference type="PANTHER" id="PTHR33545:SF5">
    <property type="entry name" value="UPF0750 MEMBRANE PROTEIN YITT"/>
    <property type="match status" value="1"/>
</dbReference>
<reference evidence="8 11" key="2">
    <citation type="submission" date="2018-05" db="EMBL/GenBank/DDBJ databases">
        <title>Genomic Encyclopedia of Type Strains, Phase IV (KMG-IV): sequencing the most valuable type-strain genomes for metagenomic binning, comparative biology and taxonomic classification.</title>
        <authorList>
            <person name="Goeker M."/>
        </authorList>
    </citation>
    <scope>NUCLEOTIDE SEQUENCE [LARGE SCALE GENOMIC DNA]</scope>
    <source>
        <strain evidence="8 11">DSM 28816</strain>
    </source>
</reference>
<evidence type="ECO:0000256" key="1">
    <source>
        <dbReference type="ARBA" id="ARBA00004651"/>
    </source>
</evidence>
<evidence type="ECO:0000256" key="6">
    <source>
        <dbReference type="SAM" id="Phobius"/>
    </source>
</evidence>
<keyword evidence="4 6" id="KW-1133">Transmembrane helix</keyword>
<keyword evidence="3 6" id="KW-0812">Transmembrane</keyword>
<reference evidence="9 10" key="1">
    <citation type="journal article" date="2017" name="Genome Announc.">
        <title>Draft Genome Sequence of a Sporulating and Motile Strain of Lachnotalea glycerini Isolated from Water in Quebec City, Canada.</title>
        <authorList>
            <person name="Maheux A.F."/>
            <person name="Boudreau D.K."/>
            <person name="Berube E."/>
            <person name="Boissinot M."/>
            <person name="Raymond F."/>
            <person name="Brodeur S."/>
            <person name="Corbeil J."/>
            <person name="Isabel S."/>
            <person name="Omar R.F."/>
            <person name="Bergeron M.G."/>
        </authorList>
    </citation>
    <scope>NUCLEOTIDE SEQUENCE [LARGE SCALE GENOMIC DNA]</scope>
    <source>
        <strain evidence="9 10">CCRI-19302</strain>
    </source>
</reference>
<feature type="domain" description="DUF2179" evidence="7">
    <location>
        <begin position="231"/>
        <end position="281"/>
    </location>
</feature>
<dbReference type="Proteomes" id="UP000247523">
    <property type="component" value="Unassembled WGS sequence"/>
</dbReference>
<protein>
    <submittedName>
        <fullName evidence="9">YitT family protein</fullName>
    </submittedName>
</protein>
<dbReference type="InterPro" id="IPR051461">
    <property type="entry name" value="UPF0750_membrane"/>
</dbReference>
<dbReference type="OrthoDB" id="9779786at2"/>
<evidence type="ECO:0000313" key="8">
    <source>
        <dbReference type="EMBL" id="PXV96246.1"/>
    </source>
</evidence>
<organism evidence="8 11">
    <name type="scientific">Lachnotalea glycerini</name>
    <dbReference type="NCBI Taxonomy" id="1763509"/>
    <lineage>
        <taxon>Bacteria</taxon>
        <taxon>Bacillati</taxon>
        <taxon>Bacillota</taxon>
        <taxon>Clostridia</taxon>
        <taxon>Lachnospirales</taxon>
        <taxon>Lachnospiraceae</taxon>
        <taxon>Lachnotalea</taxon>
    </lineage>
</organism>
<evidence type="ECO:0000313" key="9">
    <source>
        <dbReference type="EMBL" id="RDY31067.1"/>
    </source>
</evidence>
<dbReference type="InterPro" id="IPR019264">
    <property type="entry name" value="DUF2179"/>
</dbReference>
<evidence type="ECO:0000256" key="5">
    <source>
        <dbReference type="ARBA" id="ARBA00023136"/>
    </source>
</evidence>
<feature type="transmembrane region" description="Helical" evidence="6">
    <location>
        <begin position="116"/>
        <end position="138"/>
    </location>
</feature>
<evidence type="ECO:0000256" key="4">
    <source>
        <dbReference type="ARBA" id="ARBA00022989"/>
    </source>
</evidence>
<accession>A0A318EYT0</accession>
<dbReference type="InterPro" id="IPR015867">
    <property type="entry name" value="N-reg_PII/ATP_PRibTrfase_C"/>
</dbReference>
<keyword evidence="2" id="KW-1003">Cell membrane</keyword>
<dbReference type="PIRSF" id="PIRSF006483">
    <property type="entry name" value="Membrane_protein_YitT"/>
    <property type="match status" value="1"/>
</dbReference>
<sequence length="291" mass="32811">MELNYKQKALRKDMIRITLVVAASIVMALNIKSFVKAGELIPGGFTGLTILIQQIGKKYFHLNISFAFVNLLLNSIPVIVSFRHIGKKFTVYSCIMIILTSIFTDILPTYAITYDILLISIFGGLVSGAAISMCLFADATSGGTDFIAIFLSKKHGIDAWNYILFGNAVILLIGGFLFGWDRALYSIIFQFTSTQVLQISYKRYKKNTLFIITEFPEQVARVISESTRHASTCFSGFGTFEKRQRTMVYSVVGREEVKKVVSRIRDIDEHAFINIVKTEQLEGNFYIRPND</sequence>
<comment type="caution">
    <text evidence="8">The sequence shown here is derived from an EMBL/GenBank/DDBJ whole genome shotgun (WGS) entry which is preliminary data.</text>
</comment>
<dbReference type="Pfam" id="PF10035">
    <property type="entry name" value="DUF2179"/>
    <property type="match status" value="1"/>
</dbReference>
<feature type="transmembrane region" description="Helical" evidence="6">
    <location>
        <begin position="61"/>
        <end position="82"/>
    </location>
</feature>
<dbReference type="AlphaFoldDB" id="A0A318EYT0"/>
<dbReference type="Gene3D" id="3.30.70.120">
    <property type="match status" value="1"/>
</dbReference>
<reference evidence="9" key="3">
    <citation type="submission" date="2018-07" db="EMBL/GenBank/DDBJ databases">
        <authorList>
            <person name="Quirk P.G."/>
            <person name="Krulwich T.A."/>
        </authorList>
    </citation>
    <scope>NUCLEOTIDE SEQUENCE</scope>
    <source>
        <strain evidence="9">CCRI-19302</strain>
    </source>
</reference>
<dbReference type="RefSeq" id="WP_110290372.1">
    <property type="nucleotide sequence ID" value="NZ_NOKA02000022.1"/>
</dbReference>
<keyword evidence="5 6" id="KW-0472">Membrane</keyword>
<dbReference type="Pfam" id="PF02588">
    <property type="entry name" value="YitT_membrane"/>
    <property type="match status" value="1"/>
</dbReference>
<comment type="subcellular location">
    <subcellularLocation>
        <location evidence="1">Cell membrane</location>
        <topology evidence="1">Multi-pass membrane protein</topology>
    </subcellularLocation>
</comment>
<evidence type="ECO:0000259" key="7">
    <source>
        <dbReference type="Pfam" id="PF10035"/>
    </source>
</evidence>
<dbReference type="PANTHER" id="PTHR33545">
    <property type="entry name" value="UPF0750 MEMBRANE PROTEIN YITT-RELATED"/>
    <property type="match status" value="1"/>
</dbReference>
<evidence type="ECO:0000256" key="3">
    <source>
        <dbReference type="ARBA" id="ARBA00022692"/>
    </source>
</evidence>
<dbReference type="EMBL" id="NOKA02000022">
    <property type="protein sequence ID" value="RDY31067.1"/>
    <property type="molecule type" value="Genomic_DNA"/>
</dbReference>
<name>A0A318EYT0_9FIRM</name>
<dbReference type="Proteomes" id="UP000216411">
    <property type="component" value="Unassembled WGS sequence"/>
</dbReference>
<evidence type="ECO:0000313" key="10">
    <source>
        <dbReference type="Proteomes" id="UP000216411"/>
    </source>
</evidence>